<sequence length="820" mass="90927">MTERTRSWLAAERPVDLGEDVLFRDRKEFWGKLEFLADHVAAAVQPDSAASGTVFGISAPWGSGKSSALRMLWDLIVRTVNQEVPDLRQSGRSHTSGGQSVLTTSTYYANVHEAGGQSARLSLAYEVMQGYPEEYRKSMLTGLGYDRSAVGISSGLHAEIFLREKLGEYAGSGPVIEQWILDTFLEHQRTLREDGTSTTRFAHVHVAFIDDLDRCSEAFTGELLAALNFWSNVRNLFFVVAADEEHLKRSARRITDVRESAEDALEKFVHFQTMIPPLISGPVDAAQYGLRLLPADEHLNPGLRHLRSLLSEVRAGEPFGLMAPALGARTPRKAKRVLNVLLRDFWLLKDLEGDSVKRIIARMVWQEDFDRHIDPVLVGAGIEDASSAHPRADWLRILIECASAAVGSGDDVETAIARFGELAALRGVTLDGCEPRLLLYLGASPQLEPPSPRTHVPGGLVAGLPGTERSEERLSVVREANKGVSDLLTRAQIASKTADIPLLRVSSLQLVRAFEAGLLGAGEAPGVGNIALRLEREDVDLAWALHQVAHTLDPQHTNIRLNLVDFLLDQKNPAVEDIVVEHLNWCELNAPEFEPLRRRVYRARLDHILGHEITDIDELIDVAVADTGSAGKRQLWVIINDRNLYDRYVPLMRPWFEQDYQSGDYSRACTVLANYATGMIGSSDSEWAAHGADALRFRIKHGFLTNLDRLGAIDITNLAIYLGNIKHFAAAAALYRIAYEYVPSAAEIRSSYARFLVNVQDDPQNARSVQQGQELAIPLPDHDALVAAFADLPERFSDREQWWLEYPPVSLVTPIPEVGP</sequence>
<proteinExistence type="predicted"/>
<protein>
    <submittedName>
        <fullName evidence="2">KAP family P-loop domain-containing protein</fullName>
    </submittedName>
</protein>
<organism evidence="2 3">
    <name type="scientific">Actinokineospora diospyrosa</name>
    <dbReference type="NCBI Taxonomy" id="103728"/>
    <lineage>
        <taxon>Bacteria</taxon>
        <taxon>Bacillati</taxon>
        <taxon>Actinomycetota</taxon>
        <taxon>Actinomycetes</taxon>
        <taxon>Pseudonocardiales</taxon>
        <taxon>Pseudonocardiaceae</taxon>
        <taxon>Actinokineospora</taxon>
    </lineage>
</organism>
<feature type="domain" description="KAP NTPase" evidence="1">
    <location>
        <begin position="37"/>
        <end position="75"/>
    </location>
</feature>
<evidence type="ECO:0000259" key="1">
    <source>
        <dbReference type="Pfam" id="PF07693"/>
    </source>
</evidence>
<keyword evidence="3" id="KW-1185">Reference proteome</keyword>
<evidence type="ECO:0000313" key="3">
    <source>
        <dbReference type="Proteomes" id="UP001205185"/>
    </source>
</evidence>
<gene>
    <name evidence="2" type="ORF">LV75_006937</name>
</gene>
<accession>A0ABT1IP03</accession>
<feature type="domain" description="KAP NTPase" evidence="1">
    <location>
        <begin position="206"/>
        <end position="281"/>
    </location>
</feature>
<dbReference type="Pfam" id="PF07693">
    <property type="entry name" value="KAP_NTPase"/>
    <property type="match status" value="2"/>
</dbReference>
<dbReference type="RefSeq" id="WP_253891732.1">
    <property type="nucleotide sequence ID" value="NZ_BAAAVB010000032.1"/>
</dbReference>
<comment type="caution">
    <text evidence="2">The sequence shown here is derived from an EMBL/GenBank/DDBJ whole genome shotgun (WGS) entry which is preliminary data.</text>
</comment>
<dbReference type="Proteomes" id="UP001205185">
    <property type="component" value="Unassembled WGS sequence"/>
</dbReference>
<evidence type="ECO:0000313" key="2">
    <source>
        <dbReference type="EMBL" id="MCP2274402.1"/>
    </source>
</evidence>
<dbReference type="EMBL" id="JAMTCO010000025">
    <property type="protein sequence ID" value="MCP2274402.1"/>
    <property type="molecule type" value="Genomic_DNA"/>
</dbReference>
<name>A0ABT1IP03_9PSEU</name>
<reference evidence="2 3" key="1">
    <citation type="submission" date="2022-06" db="EMBL/GenBank/DDBJ databases">
        <title>Genomic Encyclopedia of Archaeal and Bacterial Type Strains, Phase II (KMG-II): from individual species to whole genera.</title>
        <authorList>
            <person name="Goeker M."/>
        </authorList>
    </citation>
    <scope>NUCLEOTIDE SEQUENCE [LARGE SCALE GENOMIC DNA]</scope>
    <source>
        <strain evidence="2 3">DSM 44255</strain>
    </source>
</reference>
<dbReference type="InterPro" id="IPR011646">
    <property type="entry name" value="KAP_P-loop"/>
</dbReference>